<evidence type="ECO:0008006" key="3">
    <source>
        <dbReference type="Google" id="ProtNLM"/>
    </source>
</evidence>
<gene>
    <name evidence="2" type="ORF">M514_08392</name>
</gene>
<protein>
    <recommendedName>
        <fullName evidence="3">Integrase catalytic domain-containing protein</fullName>
    </recommendedName>
</protein>
<dbReference type="PANTHER" id="PTHR37984">
    <property type="entry name" value="PROTEIN CBG26694"/>
    <property type="match status" value="1"/>
</dbReference>
<feature type="compositionally biased region" description="Basic and acidic residues" evidence="1">
    <location>
        <begin position="213"/>
        <end position="224"/>
    </location>
</feature>
<feature type="region of interest" description="Disordered" evidence="1">
    <location>
        <begin position="162"/>
        <end position="224"/>
    </location>
</feature>
<evidence type="ECO:0000313" key="2">
    <source>
        <dbReference type="EMBL" id="KFD63157.1"/>
    </source>
</evidence>
<sequence length="224" mass="25693">MDFFAVDHLSRGHFVLIPPGHPQSNGQAERFVNTLKTSLRKRRGEGPLASLVQRFLLHYRSRFGYSKSPAEVFLGRPLRTAIRQIHPTREAQRANHSARLMPTGAARSRAFQPGESVYLLSNQEARKWLEGDVVARRGKVIYDIRVGEKICRRHINQLRRRPYADDSRLGGASSTQNKDSSARTRETQPSPPGPHGDFDPPLRPKRNRRKPRRLDPDPKQKTYY</sequence>
<proteinExistence type="predicted"/>
<dbReference type="AlphaFoldDB" id="A0A085N111"/>
<dbReference type="PANTHER" id="PTHR37984:SF5">
    <property type="entry name" value="PROTEIN NYNRIN-LIKE"/>
    <property type="match status" value="1"/>
</dbReference>
<dbReference type="Gene3D" id="3.30.420.10">
    <property type="entry name" value="Ribonuclease H-like superfamily/Ribonuclease H"/>
    <property type="match status" value="1"/>
</dbReference>
<reference evidence="2" key="1">
    <citation type="journal article" date="2014" name="Nat. Genet.">
        <title>Genome and transcriptome of the porcine whipworm Trichuris suis.</title>
        <authorList>
            <person name="Jex A.R."/>
            <person name="Nejsum P."/>
            <person name="Schwarz E.M."/>
            <person name="Hu L."/>
            <person name="Young N.D."/>
            <person name="Hall R.S."/>
            <person name="Korhonen P.K."/>
            <person name="Liao S."/>
            <person name="Thamsborg S."/>
            <person name="Xia J."/>
            <person name="Xu P."/>
            <person name="Wang S."/>
            <person name="Scheerlinck J.P."/>
            <person name="Hofmann A."/>
            <person name="Sternberg P.W."/>
            <person name="Wang J."/>
            <person name="Gasser R.B."/>
        </authorList>
    </citation>
    <scope>NUCLEOTIDE SEQUENCE [LARGE SCALE GENOMIC DNA]</scope>
    <source>
        <strain evidence="2">DCEP-RM93F</strain>
    </source>
</reference>
<name>A0A085N111_9BILA</name>
<accession>A0A085N111</accession>
<dbReference type="InterPro" id="IPR050951">
    <property type="entry name" value="Retrovirus_Pol_polyprotein"/>
</dbReference>
<evidence type="ECO:0000256" key="1">
    <source>
        <dbReference type="SAM" id="MobiDB-lite"/>
    </source>
</evidence>
<dbReference type="EMBL" id="KL367579">
    <property type="protein sequence ID" value="KFD63157.1"/>
    <property type="molecule type" value="Genomic_DNA"/>
</dbReference>
<dbReference type="GO" id="GO:0003676">
    <property type="term" value="F:nucleic acid binding"/>
    <property type="evidence" value="ECO:0007669"/>
    <property type="project" value="InterPro"/>
</dbReference>
<dbReference type="Proteomes" id="UP000030758">
    <property type="component" value="Unassembled WGS sequence"/>
</dbReference>
<dbReference type="InterPro" id="IPR012337">
    <property type="entry name" value="RNaseH-like_sf"/>
</dbReference>
<feature type="compositionally biased region" description="Basic residues" evidence="1">
    <location>
        <begin position="203"/>
        <end position="212"/>
    </location>
</feature>
<organism evidence="2">
    <name type="scientific">Trichuris suis</name>
    <name type="common">pig whipworm</name>
    <dbReference type="NCBI Taxonomy" id="68888"/>
    <lineage>
        <taxon>Eukaryota</taxon>
        <taxon>Metazoa</taxon>
        <taxon>Ecdysozoa</taxon>
        <taxon>Nematoda</taxon>
        <taxon>Enoplea</taxon>
        <taxon>Dorylaimia</taxon>
        <taxon>Trichinellida</taxon>
        <taxon>Trichuridae</taxon>
        <taxon>Trichuris</taxon>
    </lineage>
</organism>
<dbReference type="SUPFAM" id="SSF53098">
    <property type="entry name" value="Ribonuclease H-like"/>
    <property type="match status" value="1"/>
</dbReference>
<dbReference type="InterPro" id="IPR036397">
    <property type="entry name" value="RNaseH_sf"/>
</dbReference>